<keyword evidence="3" id="KW-1185">Reference proteome</keyword>
<name>A0ABD2PIF3_9PLAT</name>
<feature type="domain" description="Myosin VI cargo binding" evidence="1">
    <location>
        <begin position="32"/>
        <end position="115"/>
    </location>
</feature>
<gene>
    <name evidence="2" type="primary">MYO6_4</name>
    <name evidence="2" type="ORF">Ciccas_014337</name>
</gene>
<dbReference type="Pfam" id="PF16521">
    <property type="entry name" value="Myosin-VI_CBD"/>
    <property type="match status" value="1"/>
</dbReference>
<comment type="caution">
    <text evidence="2">The sequence shown here is derived from an EMBL/GenBank/DDBJ whole genome shotgun (WGS) entry which is preliminary data.</text>
</comment>
<dbReference type="EMBL" id="JBJKFK010008154">
    <property type="protein sequence ID" value="KAL3307156.1"/>
    <property type="molecule type" value="Genomic_DNA"/>
</dbReference>
<evidence type="ECO:0000313" key="2">
    <source>
        <dbReference type="EMBL" id="KAL3307156.1"/>
    </source>
</evidence>
<protein>
    <submittedName>
        <fullName evidence="2">Unconventional myosin-VI</fullName>
    </submittedName>
</protein>
<sequence length="136" mass="15279">MGAQGLFCCLATKEGRLMADTGQVASTGPEEQRYFRCPLTKLDHPSEGIWLAHFSGRYVLRQIQVIHDQAPILSIAGIHDMTMCEIPLEETGLTRKRGAEILEKDFNAAWEQSGGNLLLKRFVNQITNPQLKKLIR</sequence>
<reference evidence="2 3" key="1">
    <citation type="submission" date="2024-11" db="EMBL/GenBank/DDBJ databases">
        <title>Adaptive evolution of stress response genes in parasites aligns with host niche diversity.</title>
        <authorList>
            <person name="Hahn C."/>
            <person name="Resl P."/>
        </authorList>
    </citation>
    <scope>NUCLEOTIDE SEQUENCE [LARGE SCALE GENOMIC DNA]</scope>
    <source>
        <strain evidence="2">EGGRZ-B1_66</strain>
        <tissue evidence="2">Body</tissue>
    </source>
</reference>
<dbReference type="AlphaFoldDB" id="A0ABD2PIF3"/>
<proteinExistence type="predicted"/>
<dbReference type="InterPro" id="IPR032412">
    <property type="entry name" value="Myosin-VI_CBD"/>
</dbReference>
<organism evidence="2 3">
    <name type="scientific">Cichlidogyrus casuarinus</name>
    <dbReference type="NCBI Taxonomy" id="1844966"/>
    <lineage>
        <taxon>Eukaryota</taxon>
        <taxon>Metazoa</taxon>
        <taxon>Spiralia</taxon>
        <taxon>Lophotrochozoa</taxon>
        <taxon>Platyhelminthes</taxon>
        <taxon>Monogenea</taxon>
        <taxon>Monopisthocotylea</taxon>
        <taxon>Dactylogyridea</taxon>
        <taxon>Ancyrocephalidae</taxon>
        <taxon>Cichlidogyrus</taxon>
    </lineage>
</organism>
<evidence type="ECO:0000313" key="3">
    <source>
        <dbReference type="Proteomes" id="UP001626550"/>
    </source>
</evidence>
<accession>A0ABD2PIF3</accession>
<dbReference type="Proteomes" id="UP001626550">
    <property type="component" value="Unassembled WGS sequence"/>
</dbReference>
<evidence type="ECO:0000259" key="1">
    <source>
        <dbReference type="Pfam" id="PF16521"/>
    </source>
</evidence>